<reference evidence="12 13" key="1">
    <citation type="submission" date="2016-10" db="EMBL/GenBank/DDBJ databases">
        <authorList>
            <person name="de Groot N.N."/>
        </authorList>
    </citation>
    <scope>NUCLEOTIDE SEQUENCE [LARGE SCALE GENOMIC DNA]</scope>
    <source>
        <strain evidence="12 13">DSM 16981</strain>
    </source>
</reference>
<dbReference type="SMART" id="SM01003">
    <property type="entry name" value="AlaDh_PNT_N"/>
    <property type="match status" value="1"/>
</dbReference>
<feature type="binding site" evidence="9">
    <location>
        <position position="202"/>
    </location>
    <ligand>
        <name>NAD(+)</name>
        <dbReference type="ChEBI" id="CHEBI:57540"/>
    </ligand>
</feature>
<dbReference type="SUPFAM" id="SSF51735">
    <property type="entry name" value="NAD(P)-binding Rossmann-fold domains"/>
    <property type="match status" value="1"/>
</dbReference>
<dbReference type="PROSITE" id="PS00837">
    <property type="entry name" value="ALADH_PNT_2"/>
    <property type="match status" value="1"/>
</dbReference>
<dbReference type="PANTHER" id="PTHR42795:SF1">
    <property type="entry name" value="ALANINE DEHYDROGENASE"/>
    <property type="match status" value="1"/>
</dbReference>
<evidence type="ECO:0000259" key="11">
    <source>
        <dbReference type="SMART" id="SM01003"/>
    </source>
</evidence>
<feature type="active site" description="Proton donor/acceptor" evidence="7">
    <location>
        <position position="95"/>
    </location>
</feature>
<dbReference type="Pfam" id="PF05222">
    <property type="entry name" value="AlaDh_PNT_N"/>
    <property type="match status" value="1"/>
</dbReference>
<dbReference type="PIRSF" id="PIRSF000183">
    <property type="entry name" value="Alanine_dh"/>
    <property type="match status" value="1"/>
</dbReference>
<dbReference type="OrthoDB" id="9804592at2"/>
<evidence type="ECO:0000256" key="9">
    <source>
        <dbReference type="PIRSR" id="PIRSR000183-3"/>
    </source>
</evidence>
<feature type="binding site" evidence="9">
    <location>
        <position position="197"/>
    </location>
    <ligand>
        <name>NAD(+)</name>
        <dbReference type="ChEBI" id="CHEBI:57540"/>
    </ligand>
</feature>
<dbReference type="GO" id="GO:0000166">
    <property type="term" value="F:nucleotide binding"/>
    <property type="evidence" value="ECO:0007669"/>
    <property type="project" value="UniProtKB-KW"/>
</dbReference>
<feature type="domain" description="Alanine dehydrogenase/pyridine nucleotide transhydrogenase N-terminal" evidence="11">
    <location>
        <begin position="4"/>
        <end position="136"/>
    </location>
</feature>
<feature type="binding site" evidence="9">
    <location>
        <position position="133"/>
    </location>
    <ligand>
        <name>NAD(+)</name>
        <dbReference type="ChEBI" id="CHEBI:57540"/>
    </ligand>
</feature>
<dbReference type="UniPathway" id="UPA00527">
    <property type="reaction ID" value="UER00585"/>
</dbReference>
<evidence type="ECO:0000256" key="3">
    <source>
        <dbReference type="ARBA" id="ARBA00012897"/>
    </source>
</evidence>
<keyword evidence="13" id="KW-1185">Reference proteome</keyword>
<dbReference type="STRING" id="349095.SAMN05660299_02547"/>
<dbReference type="GO" id="GO:0042853">
    <property type="term" value="P:L-alanine catabolic process"/>
    <property type="evidence" value="ECO:0007669"/>
    <property type="project" value="UniProtKB-UniPathway"/>
</dbReference>
<evidence type="ECO:0000256" key="1">
    <source>
        <dbReference type="ARBA" id="ARBA00005206"/>
    </source>
</evidence>
<proteinExistence type="inferred from homology"/>
<dbReference type="EC" id="1.4.1.1" evidence="3 6"/>
<keyword evidence="9" id="KW-0547">Nucleotide-binding</keyword>
<feature type="binding site" evidence="9">
    <location>
        <begin position="266"/>
        <end position="269"/>
    </location>
    <ligand>
        <name>NAD(+)</name>
        <dbReference type="ChEBI" id="CHEBI:57540"/>
    </ligand>
</feature>
<dbReference type="GO" id="GO:0000286">
    <property type="term" value="F:alanine dehydrogenase activity"/>
    <property type="evidence" value="ECO:0007669"/>
    <property type="project" value="UniProtKB-UniRule"/>
</dbReference>
<feature type="binding site" evidence="9">
    <location>
        <begin position="238"/>
        <end position="239"/>
    </location>
    <ligand>
        <name>NAD(+)</name>
        <dbReference type="ChEBI" id="CHEBI:57540"/>
    </ligand>
</feature>
<evidence type="ECO:0000259" key="10">
    <source>
        <dbReference type="SMART" id="SM01002"/>
    </source>
</evidence>
<feature type="binding site" evidence="8">
    <location>
        <position position="15"/>
    </location>
    <ligand>
        <name>substrate</name>
    </ligand>
</feature>
<keyword evidence="5 6" id="KW-0520">NAD</keyword>
<evidence type="ECO:0000256" key="4">
    <source>
        <dbReference type="ARBA" id="ARBA00023002"/>
    </source>
</evidence>
<evidence type="ECO:0000256" key="8">
    <source>
        <dbReference type="PIRSR" id="PIRSR000183-2"/>
    </source>
</evidence>
<dbReference type="InterPro" id="IPR036291">
    <property type="entry name" value="NAD(P)-bd_dom_sf"/>
</dbReference>
<dbReference type="GO" id="GO:0005886">
    <property type="term" value="C:plasma membrane"/>
    <property type="evidence" value="ECO:0007669"/>
    <property type="project" value="TreeGrafter"/>
</dbReference>
<dbReference type="RefSeq" id="WP_091652619.1">
    <property type="nucleotide sequence ID" value="NZ_FNHQ01000040.1"/>
</dbReference>
<dbReference type="Gene3D" id="3.40.50.720">
    <property type="entry name" value="NAD(P)-binding Rossmann-like Domain"/>
    <property type="match status" value="2"/>
</dbReference>
<feature type="domain" description="Alanine dehydrogenase/pyridine nucleotide transhydrogenase NAD(H)-binding" evidence="10">
    <location>
        <begin position="148"/>
        <end position="297"/>
    </location>
</feature>
<dbReference type="PANTHER" id="PTHR42795">
    <property type="entry name" value="ALANINE DEHYDROGENASE"/>
    <property type="match status" value="1"/>
</dbReference>
<evidence type="ECO:0000256" key="2">
    <source>
        <dbReference type="ARBA" id="ARBA00005689"/>
    </source>
</evidence>
<dbReference type="FunFam" id="3.40.50.720:FF:000049">
    <property type="entry name" value="Alanine dehydrogenase"/>
    <property type="match status" value="1"/>
</dbReference>
<dbReference type="InterPro" id="IPR008143">
    <property type="entry name" value="Ala_DH/PNT_CS2"/>
</dbReference>
<dbReference type="EMBL" id="FNHQ01000040">
    <property type="protein sequence ID" value="SDN34256.1"/>
    <property type="molecule type" value="Genomic_DNA"/>
</dbReference>
<gene>
    <name evidence="12" type="ORF">SAMN05660299_02547</name>
</gene>
<protein>
    <recommendedName>
        <fullName evidence="3 6">Alanine dehydrogenase</fullName>
        <ecNumber evidence="3 6">1.4.1.1</ecNumber>
    </recommendedName>
</protein>
<feature type="binding site" evidence="8">
    <location>
        <position position="74"/>
    </location>
    <ligand>
        <name>substrate</name>
    </ligand>
</feature>
<comment type="pathway">
    <text evidence="1">Amino-acid degradation; L-alanine degradation via dehydrogenase pathway; NH(3) and pyruvate from L-alanine: step 1/1.</text>
</comment>
<accession>A0A1H0AN03</accession>
<dbReference type="NCBIfam" id="TIGR00518">
    <property type="entry name" value="alaDH"/>
    <property type="match status" value="1"/>
</dbReference>
<keyword evidence="4 6" id="KW-0560">Oxidoreductase</keyword>
<dbReference type="Proteomes" id="UP000199309">
    <property type="component" value="Unassembled WGS sequence"/>
</dbReference>
<feature type="active site" description="Proton donor/acceptor" evidence="7">
    <location>
        <position position="269"/>
    </location>
</feature>
<evidence type="ECO:0000256" key="6">
    <source>
        <dbReference type="PIRNR" id="PIRNR000183"/>
    </source>
</evidence>
<dbReference type="Pfam" id="PF01262">
    <property type="entry name" value="AlaDh_PNT_C"/>
    <property type="match status" value="1"/>
</dbReference>
<evidence type="ECO:0000313" key="13">
    <source>
        <dbReference type="Proteomes" id="UP000199309"/>
    </source>
</evidence>
<dbReference type="InterPro" id="IPR007886">
    <property type="entry name" value="AlaDH/PNT_N"/>
</dbReference>
<name>A0A1H0AN03_9FIRM</name>
<dbReference type="CDD" id="cd05305">
    <property type="entry name" value="L-AlaDH"/>
    <property type="match status" value="1"/>
</dbReference>
<evidence type="ECO:0000256" key="7">
    <source>
        <dbReference type="PIRSR" id="PIRSR000183-1"/>
    </source>
</evidence>
<dbReference type="SMART" id="SM01002">
    <property type="entry name" value="AlaDh_PNT_C"/>
    <property type="match status" value="1"/>
</dbReference>
<dbReference type="InterPro" id="IPR007698">
    <property type="entry name" value="AlaDH/PNT_NAD(H)-bd"/>
</dbReference>
<sequence length="371" mass="39896">MIIGTVTEIKDHEFRVGLTPAGCHVLKEAGHTVLVEKGAGEGSGFTDEEYKAVGVQLLDKKEVFDKTDMIVKVKEPLAPEYNMFHENQILFTYLHLAPEIELTEALLKNKVVGIAFETVRGTNNSLPLLSPMSRVAGRMSVQIGAQYLERQYGGKGMVLGGVPGVEPGQVVIIGGGTVGLNAAKMAVGLGAKVAVLDMNPERLSYIDDIFNGRVETVVSNSFEIARWTKKADLLISCVLIPGAMTPKLVKAYMVKEMSKGSVIIDVAIDQGGGVETIDHVTTHTDPIYIKYGIVHYAVANIPGAVPKTSTIALANSTLPYVLKIANKGWKQALKDDVGLAQGLNTVNGRITFKAVADALNKPFTKLEEVLK</sequence>
<dbReference type="InterPro" id="IPR008141">
    <property type="entry name" value="Ala_DH"/>
</dbReference>
<evidence type="ECO:0000313" key="12">
    <source>
        <dbReference type="EMBL" id="SDN34256.1"/>
    </source>
</evidence>
<organism evidence="12 13">
    <name type="scientific">Megasphaera paucivorans</name>
    <dbReference type="NCBI Taxonomy" id="349095"/>
    <lineage>
        <taxon>Bacteria</taxon>
        <taxon>Bacillati</taxon>
        <taxon>Bacillota</taxon>
        <taxon>Negativicutes</taxon>
        <taxon>Veillonellales</taxon>
        <taxon>Veillonellaceae</taxon>
        <taxon>Megasphaera</taxon>
    </lineage>
</organism>
<dbReference type="AlphaFoldDB" id="A0A1H0AN03"/>
<evidence type="ECO:0000256" key="5">
    <source>
        <dbReference type="ARBA" id="ARBA00023027"/>
    </source>
</evidence>
<dbReference type="SUPFAM" id="SSF52283">
    <property type="entry name" value="Formate/glycerate dehydrogenase catalytic domain-like"/>
    <property type="match status" value="1"/>
</dbReference>
<comment type="catalytic activity">
    <reaction evidence="6">
        <text>L-alanine + NAD(+) + H2O = pyruvate + NH4(+) + NADH + H(+)</text>
        <dbReference type="Rhea" id="RHEA:18405"/>
        <dbReference type="ChEBI" id="CHEBI:15361"/>
        <dbReference type="ChEBI" id="CHEBI:15377"/>
        <dbReference type="ChEBI" id="CHEBI:15378"/>
        <dbReference type="ChEBI" id="CHEBI:28938"/>
        <dbReference type="ChEBI" id="CHEBI:57540"/>
        <dbReference type="ChEBI" id="CHEBI:57945"/>
        <dbReference type="ChEBI" id="CHEBI:57972"/>
        <dbReference type="EC" id="1.4.1.1"/>
    </reaction>
</comment>
<comment type="similarity">
    <text evidence="2 6">Belongs to the AlaDH/PNT family.</text>
</comment>
<feature type="binding site" evidence="9">
    <location>
        <position position="219"/>
    </location>
    <ligand>
        <name>NAD(+)</name>
        <dbReference type="ChEBI" id="CHEBI:57540"/>
    </ligand>
</feature>